<dbReference type="GO" id="GO:0004668">
    <property type="term" value="F:protein-arginine deiminase activity"/>
    <property type="evidence" value="ECO:0007669"/>
    <property type="project" value="InterPro"/>
</dbReference>
<proteinExistence type="predicted"/>
<dbReference type="SUPFAM" id="SSF55909">
    <property type="entry name" value="Pentein"/>
    <property type="match status" value="1"/>
</dbReference>
<protein>
    <recommendedName>
        <fullName evidence="3">Agmatine deiminase</fullName>
    </recommendedName>
</protein>
<dbReference type="EMBL" id="BARU01007057">
    <property type="protein sequence ID" value="GAH40683.1"/>
    <property type="molecule type" value="Genomic_DNA"/>
</dbReference>
<evidence type="ECO:0000256" key="1">
    <source>
        <dbReference type="ARBA" id="ARBA00022801"/>
    </source>
</evidence>
<accession>X1H5U8</accession>
<dbReference type="Gene3D" id="3.75.10.10">
    <property type="entry name" value="L-arginine/glycine Amidinotransferase, Chain A"/>
    <property type="match status" value="1"/>
</dbReference>
<reference evidence="2" key="1">
    <citation type="journal article" date="2014" name="Front. Microbiol.">
        <title>High frequency of phylogenetically diverse reductive dehalogenase-homologous genes in deep subseafloor sedimentary metagenomes.</title>
        <authorList>
            <person name="Kawai M."/>
            <person name="Futagami T."/>
            <person name="Toyoda A."/>
            <person name="Takaki Y."/>
            <person name="Nishi S."/>
            <person name="Hori S."/>
            <person name="Arai W."/>
            <person name="Tsubouchi T."/>
            <person name="Morono Y."/>
            <person name="Uchiyama I."/>
            <person name="Ito T."/>
            <person name="Fujiyama A."/>
            <person name="Inagaki F."/>
            <person name="Takami H."/>
        </authorList>
    </citation>
    <scope>NUCLEOTIDE SEQUENCE</scope>
    <source>
        <strain evidence="2">Expedition CK06-06</strain>
    </source>
</reference>
<dbReference type="PANTHER" id="PTHR31377:SF0">
    <property type="entry name" value="AGMATINE DEIMINASE-RELATED"/>
    <property type="match status" value="1"/>
</dbReference>
<name>X1H5U8_9ZZZZ</name>
<evidence type="ECO:0000313" key="2">
    <source>
        <dbReference type="EMBL" id="GAH40683.1"/>
    </source>
</evidence>
<evidence type="ECO:0008006" key="3">
    <source>
        <dbReference type="Google" id="ProtNLM"/>
    </source>
</evidence>
<gene>
    <name evidence="2" type="ORF">S03H2_13915</name>
</gene>
<sequence>TFLATRSSIIDIYHNPGKSQAEIEEILRQYLGVTHFIWLTGAGRGECDQWGDETDSHIDIVARFANENTVLYNWTDDENDPRHAMLTRSYQELKASTTESGKPIELVPLPLPEVHQTSVMAKWRSSTLADAAYSNYLVANGVVLVPVYGHANDERGLKIIAEHFPNREVVGIEVVALVEHGGAIGCVTQPQPLGLR</sequence>
<dbReference type="AlphaFoldDB" id="X1H5U8"/>
<dbReference type="GO" id="GO:0047632">
    <property type="term" value="F:agmatine deiminase activity"/>
    <property type="evidence" value="ECO:0007669"/>
    <property type="project" value="TreeGrafter"/>
</dbReference>
<comment type="caution">
    <text evidence="2">The sequence shown here is derived from an EMBL/GenBank/DDBJ whole genome shotgun (WGS) entry which is preliminary data.</text>
</comment>
<dbReference type="PANTHER" id="PTHR31377">
    <property type="entry name" value="AGMATINE DEIMINASE-RELATED"/>
    <property type="match status" value="1"/>
</dbReference>
<organism evidence="2">
    <name type="scientific">marine sediment metagenome</name>
    <dbReference type="NCBI Taxonomy" id="412755"/>
    <lineage>
        <taxon>unclassified sequences</taxon>
        <taxon>metagenomes</taxon>
        <taxon>ecological metagenomes</taxon>
    </lineage>
</organism>
<feature type="non-terminal residue" evidence="2">
    <location>
        <position position="1"/>
    </location>
</feature>
<dbReference type="GO" id="GO:0009446">
    <property type="term" value="P:putrescine biosynthetic process"/>
    <property type="evidence" value="ECO:0007669"/>
    <property type="project" value="InterPro"/>
</dbReference>
<keyword evidence="1" id="KW-0378">Hydrolase</keyword>
<dbReference type="Pfam" id="PF04371">
    <property type="entry name" value="PAD_porph"/>
    <property type="match status" value="1"/>
</dbReference>
<dbReference type="InterPro" id="IPR007466">
    <property type="entry name" value="Peptidyl-Arg-deiminase_porph"/>
</dbReference>